<feature type="compositionally biased region" description="Polar residues" evidence="1">
    <location>
        <begin position="97"/>
        <end position="110"/>
    </location>
</feature>
<reference evidence="2 3" key="1">
    <citation type="submission" date="2024-02" db="EMBL/GenBank/DDBJ databases">
        <authorList>
            <person name="Vignale AGUSTIN F."/>
            <person name="Sosa J E."/>
            <person name="Modenutti C."/>
        </authorList>
    </citation>
    <scope>NUCLEOTIDE SEQUENCE [LARGE SCALE GENOMIC DNA]</scope>
</reference>
<name>A0ABC8U9H2_9AQUA</name>
<dbReference type="Proteomes" id="UP001642360">
    <property type="component" value="Unassembled WGS sequence"/>
</dbReference>
<proteinExistence type="predicted"/>
<protein>
    <submittedName>
        <fullName evidence="2">Uncharacterized protein</fullName>
    </submittedName>
</protein>
<feature type="compositionally biased region" description="Basic and acidic residues" evidence="1">
    <location>
        <begin position="87"/>
        <end position="96"/>
    </location>
</feature>
<comment type="caution">
    <text evidence="2">The sequence shown here is derived from an EMBL/GenBank/DDBJ whole genome shotgun (WGS) entry which is preliminary data.</text>
</comment>
<evidence type="ECO:0000313" key="2">
    <source>
        <dbReference type="EMBL" id="CAK9178416.1"/>
    </source>
</evidence>
<dbReference type="PANTHER" id="PTHR37614">
    <property type="entry name" value="OS02G0121400 PROTEIN"/>
    <property type="match status" value="1"/>
</dbReference>
<organism evidence="2 3">
    <name type="scientific">Ilex paraguariensis</name>
    <name type="common">yerba mate</name>
    <dbReference type="NCBI Taxonomy" id="185542"/>
    <lineage>
        <taxon>Eukaryota</taxon>
        <taxon>Viridiplantae</taxon>
        <taxon>Streptophyta</taxon>
        <taxon>Embryophyta</taxon>
        <taxon>Tracheophyta</taxon>
        <taxon>Spermatophyta</taxon>
        <taxon>Magnoliopsida</taxon>
        <taxon>eudicotyledons</taxon>
        <taxon>Gunneridae</taxon>
        <taxon>Pentapetalae</taxon>
        <taxon>asterids</taxon>
        <taxon>campanulids</taxon>
        <taxon>Aquifoliales</taxon>
        <taxon>Aquifoliaceae</taxon>
        <taxon>Ilex</taxon>
    </lineage>
</organism>
<sequence length="330" mass="37106">MKESTSEDSQSSLSSSFSEYEIEVADIILNLPSLIAESESRNRQRFTWGTTRKRSVIDSGTASGTSPSRIRSSPSPSLQRTSLVQNELERGPEVKVESTSPVTPLSFSPSESDEKSKKAPRKNSKKRSREEWLEIIDGLTQRRELLKGEVETVRNYYNKLKATNVELKAKKQELSSCLKKETPHLEINKRLNFGRELGQPSSSYRVEYENQPYQIPTVILQRPYITDQKAFASQKSESGLDWVKLQIAPLLTPNSGLHWSDHAGPPGIPDLNVSAEETMGIRSSQPLDLNRVLADIRAKAAEARRSRMIKNKFKGTKTTSFDAARPPQCR</sequence>
<dbReference type="PANTHER" id="PTHR37614:SF2">
    <property type="entry name" value="OS02G0121400 PROTEIN"/>
    <property type="match status" value="1"/>
</dbReference>
<evidence type="ECO:0000313" key="3">
    <source>
        <dbReference type="Proteomes" id="UP001642360"/>
    </source>
</evidence>
<keyword evidence="3" id="KW-1185">Reference proteome</keyword>
<feature type="region of interest" description="Disordered" evidence="1">
    <location>
        <begin position="311"/>
        <end position="330"/>
    </location>
</feature>
<dbReference type="EMBL" id="CAUOFW020007279">
    <property type="protein sequence ID" value="CAK9178416.1"/>
    <property type="molecule type" value="Genomic_DNA"/>
</dbReference>
<feature type="region of interest" description="Disordered" evidence="1">
    <location>
        <begin position="39"/>
        <end position="129"/>
    </location>
</feature>
<dbReference type="AlphaFoldDB" id="A0ABC8U9H2"/>
<gene>
    <name evidence="2" type="ORF">ILEXP_LOCUS48337</name>
</gene>
<evidence type="ECO:0000256" key="1">
    <source>
        <dbReference type="SAM" id="MobiDB-lite"/>
    </source>
</evidence>
<feature type="compositionally biased region" description="Low complexity" evidence="1">
    <location>
        <begin position="66"/>
        <end position="77"/>
    </location>
</feature>
<feature type="compositionally biased region" description="Basic residues" evidence="1">
    <location>
        <begin position="118"/>
        <end position="127"/>
    </location>
</feature>
<accession>A0ABC8U9H2</accession>